<keyword evidence="3" id="KW-1185">Reference proteome</keyword>
<feature type="chain" id="PRO_5046114566" description="Alpha/beta hydrolase" evidence="1">
    <location>
        <begin position="22"/>
        <end position="545"/>
    </location>
</feature>
<evidence type="ECO:0000256" key="1">
    <source>
        <dbReference type="SAM" id="SignalP"/>
    </source>
</evidence>
<dbReference type="EMBL" id="JAPQER010000007">
    <property type="protein sequence ID" value="MCY6485544.1"/>
    <property type="molecule type" value="Genomic_DNA"/>
</dbReference>
<evidence type="ECO:0000313" key="3">
    <source>
        <dbReference type="Proteomes" id="UP001078443"/>
    </source>
</evidence>
<comment type="caution">
    <text evidence="2">The sequence shown here is derived from an EMBL/GenBank/DDBJ whole genome shotgun (WGS) entry which is preliminary data.</text>
</comment>
<keyword evidence="1" id="KW-0732">Signal</keyword>
<dbReference type="Gene3D" id="3.40.50.1820">
    <property type="entry name" value="alpha/beta hydrolase"/>
    <property type="match status" value="1"/>
</dbReference>
<feature type="signal peptide" evidence="1">
    <location>
        <begin position="1"/>
        <end position="21"/>
    </location>
</feature>
<dbReference type="RefSeq" id="WP_268041955.1">
    <property type="nucleotide sequence ID" value="NZ_JAPQER010000007.1"/>
</dbReference>
<proteinExistence type="predicted"/>
<dbReference type="Proteomes" id="UP001078443">
    <property type="component" value="Unassembled WGS sequence"/>
</dbReference>
<dbReference type="PROSITE" id="PS51257">
    <property type="entry name" value="PROKAR_LIPOPROTEIN"/>
    <property type="match status" value="1"/>
</dbReference>
<organism evidence="2 3">
    <name type="scientific">Clostridium aestuarii</name>
    <dbReference type="NCBI Taxonomy" id="338193"/>
    <lineage>
        <taxon>Bacteria</taxon>
        <taxon>Bacillati</taxon>
        <taxon>Bacillota</taxon>
        <taxon>Clostridia</taxon>
        <taxon>Eubacteriales</taxon>
        <taxon>Clostridiaceae</taxon>
        <taxon>Clostridium</taxon>
    </lineage>
</organism>
<name>A0ABT4D2U0_9CLOT</name>
<evidence type="ECO:0008006" key="4">
    <source>
        <dbReference type="Google" id="ProtNLM"/>
    </source>
</evidence>
<protein>
    <recommendedName>
        <fullName evidence="4">Alpha/beta hydrolase</fullName>
    </recommendedName>
</protein>
<accession>A0ABT4D2U0</accession>
<gene>
    <name evidence="2" type="ORF">OW763_14510</name>
</gene>
<dbReference type="InterPro" id="IPR029058">
    <property type="entry name" value="AB_hydrolase_fold"/>
</dbReference>
<evidence type="ECO:0000313" key="2">
    <source>
        <dbReference type="EMBL" id="MCY6485544.1"/>
    </source>
</evidence>
<reference evidence="2" key="1">
    <citation type="submission" date="2022-12" db="EMBL/GenBank/DDBJ databases">
        <authorList>
            <person name="Wang J."/>
        </authorList>
    </citation>
    <scope>NUCLEOTIDE SEQUENCE</scope>
    <source>
        <strain evidence="2">HY-45-18</strain>
    </source>
</reference>
<sequence>MKKILVLLLSCLILISSLVGCKGKVDTKEPISEPKEEKEVVLGEPKILEFDLGEVTLPQAHGPEFPVRLHGEIGVPSGEGKHPIVFVFHGSHPVTNIEKERYDLGFTYLIEKLAAKGYLTVSINVNAQYVLDYYGEPFQYERLTSIFNSHLESLQKAINGEDVGYGVDLTKRGDTTQVNLIGHSRSGQGIVYIYEDQVKRGNNNITSLLSLAPSLVIARDRPYPDVPMGVVLPELDGDVIQLAGQDIYEKLRFDDKRKSWANVVYLYGANHNFFNEELLKDDAKNAKNAKNRSDFDIRLSDIEQREFFANYSLDFMNKVYGKKVREGFSVGENAPGKMYGFKVLTSLHKPDSLVIVRPKKETNLSNSLGGKIVTSNIQIKNIFESSFFKEDTAGPFILPGIKKDLDLLNISWKSKDASVGITLPDEFKDITGYDALSLYLAVDPSNSLNKSGENQSMSLELVDKKGKISKVVLDANTPALRYHPGELASNEYTSWWSTFTPLSSVRIQLDSFEDVDLKNIEKINLLFDQTPSGSIMLAELSLMKK</sequence>
<dbReference type="SUPFAM" id="SSF53474">
    <property type="entry name" value="alpha/beta-Hydrolases"/>
    <property type="match status" value="1"/>
</dbReference>